<evidence type="ECO:0000256" key="2">
    <source>
        <dbReference type="ARBA" id="ARBA00023125"/>
    </source>
</evidence>
<organism evidence="6 7">
    <name type="scientific">Stenotrophomonas maltophilia</name>
    <name type="common">Pseudomonas maltophilia</name>
    <name type="synonym">Xanthomonas maltophilia</name>
    <dbReference type="NCBI Taxonomy" id="40324"/>
    <lineage>
        <taxon>Bacteria</taxon>
        <taxon>Pseudomonadati</taxon>
        <taxon>Pseudomonadota</taxon>
        <taxon>Gammaproteobacteria</taxon>
        <taxon>Lysobacterales</taxon>
        <taxon>Lysobacteraceae</taxon>
        <taxon>Stenotrophomonas</taxon>
        <taxon>Stenotrophomonas maltophilia group</taxon>
    </lineage>
</organism>
<dbReference type="PROSITE" id="PS01081">
    <property type="entry name" value="HTH_TETR_1"/>
    <property type="match status" value="1"/>
</dbReference>
<dbReference type="InterPro" id="IPR036271">
    <property type="entry name" value="Tet_transcr_reg_TetR-rel_C_sf"/>
</dbReference>
<dbReference type="PROSITE" id="PS50977">
    <property type="entry name" value="HTH_TETR_2"/>
    <property type="match status" value="1"/>
</dbReference>
<evidence type="ECO:0000256" key="1">
    <source>
        <dbReference type="ARBA" id="ARBA00023015"/>
    </source>
</evidence>
<reference evidence="6 7" key="1">
    <citation type="submission" date="2020-08" db="EMBL/GenBank/DDBJ databases">
        <title>Phenotypic and transcriptomic analysis of seven clinical Stenotrophomonas maltophilia isolates identify a small set of shared and commonly regulated genes involved in biofilm lifestyle.</title>
        <authorList>
            <person name="Alio I."/>
            <person name="Gudzuhn M."/>
            <person name="Streit W."/>
        </authorList>
    </citation>
    <scope>NUCLEOTIDE SEQUENCE [LARGE SCALE GENOMIC DNA]</scope>
    <source>
        <strain evidence="6 7">UHH_SKK55</strain>
    </source>
</reference>
<accession>A0AAX1I962</accession>
<dbReference type="Gene3D" id="1.10.10.60">
    <property type="entry name" value="Homeodomain-like"/>
    <property type="match status" value="1"/>
</dbReference>
<protein>
    <submittedName>
        <fullName evidence="6">TetR family transcriptional regulator</fullName>
    </submittedName>
</protein>
<dbReference type="InterPro" id="IPR001647">
    <property type="entry name" value="HTH_TetR"/>
</dbReference>
<dbReference type="PANTHER" id="PTHR30055">
    <property type="entry name" value="HTH-TYPE TRANSCRIPTIONAL REGULATOR RUTR"/>
    <property type="match status" value="1"/>
</dbReference>
<gene>
    <name evidence="6" type="ORF">GPNADHDJ_01074</name>
</gene>
<dbReference type="Gene3D" id="1.10.357.10">
    <property type="entry name" value="Tetracycline Repressor, domain 2"/>
    <property type="match status" value="1"/>
</dbReference>
<dbReference type="GO" id="GO:0000976">
    <property type="term" value="F:transcription cis-regulatory region binding"/>
    <property type="evidence" value="ECO:0007669"/>
    <property type="project" value="TreeGrafter"/>
</dbReference>
<evidence type="ECO:0000256" key="3">
    <source>
        <dbReference type="ARBA" id="ARBA00023163"/>
    </source>
</evidence>
<dbReference type="PRINTS" id="PR00455">
    <property type="entry name" value="HTHTETR"/>
</dbReference>
<dbReference type="Pfam" id="PF14246">
    <property type="entry name" value="TetR_C_7"/>
    <property type="match status" value="1"/>
</dbReference>
<dbReference type="EMBL" id="CP060025">
    <property type="protein sequence ID" value="QNG76891.1"/>
    <property type="molecule type" value="Genomic_DNA"/>
</dbReference>
<dbReference type="InterPro" id="IPR050109">
    <property type="entry name" value="HTH-type_TetR-like_transc_reg"/>
</dbReference>
<dbReference type="SUPFAM" id="SSF46689">
    <property type="entry name" value="Homeodomain-like"/>
    <property type="match status" value="1"/>
</dbReference>
<keyword evidence="1" id="KW-0805">Transcription regulation</keyword>
<evidence type="ECO:0000259" key="5">
    <source>
        <dbReference type="PROSITE" id="PS50977"/>
    </source>
</evidence>
<name>A0AAX1I962_STEMA</name>
<keyword evidence="3" id="KW-0804">Transcription</keyword>
<evidence type="ECO:0000313" key="7">
    <source>
        <dbReference type="Proteomes" id="UP000515598"/>
    </source>
</evidence>
<dbReference type="Proteomes" id="UP000515598">
    <property type="component" value="Chromosome"/>
</dbReference>
<dbReference type="InterPro" id="IPR023772">
    <property type="entry name" value="DNA-bd_HTH_TetR-type_CS"/>
</dbReference>
<evidence type="ECO:0000256" key="4">
    <source>
        <dbReference type="PROSITE-ProRule" id="PRU00335"/>
    </source>
</evidence>
<dbReference type="SUPFAM" id="SSF48498">
    <property type="entry name" value="Tetracyclin repressor-like, C-terminal domain"/>
    <property type="match status" value="1"/>
</dbReference>
<feature type="DNA-binding region" description="H-T-H motif" evidence="4">
    <location>
        <begin position="44"/>
        <end position="63"/>
    </location>
</feature>
<feature type="domain" description="HTH tetR-type" evidence="5">
    <location>
        <begin position="21"/>
        <end position="81"/>
    </location>
</feature>
<keyword evidence="2 4" id="KW-0238">DNA-binding</keyword>
<dbReference type="GO" id="GO:0003700">
    <property type="term" value="F:DNA-binding transcription factor activity"/>
    <property type="evidence" value="ECO:0007669"/>
    <property type="project" value="TreeGrafter"/>
</dbReference>
<dbReference type="Pfam" id="PF00440">
    <property type="entry name" value="TetR_N"/>
    <property type="match status" value="1"/>
</dbReference>
<sequence length="214" mass="23658">MEASVQLSGSAMSRAPQRLTDRKRDAIVRAAVEEFRASGYEATSMDRIAEAAGVSKRTVYNHFPSKEALFSMILEELWERSVASDALPYRADQPLQTQLLQLLGQKLDLLSDGNFIDLARVAMAEIIHSPERAQAIVCRMGEKESGESAWIRAAIADGRLREVDPDFAGAQLHGLVKSFAFWPQVTMEQPPLTAQERARVAESAVAMFLGFYAV</sequence>
<dbReference type="InterPro" id="IPR039536">
    <property type="entry name" value="TetR_C_Proteobacteria"/>
</dbReference>
<dbReference type="AlphaFoldDB" id="A0AAX1I962"/>
<evidence type="ECO:0000313" key="6">
    <source>
        <dbReference type="EMBL" id="QNG76891.1"/>
    </source>
</evidence>
<dbReference type="InterPro" id="IPR009057">
    <property type="entry name" value="Homeodomain-like_sf"/>
</dbReference>
<dbReference type="PANTHER" id="PTHR30055:SF224">
    <property type="entry name" value="TRANSCRIPTIONAL REGULATOR TETR FAMILY"/>
    <property type="match status" value="1"/>
</dbReference>
<dbReference type="FunFam" id="1.10.10.60:FF:000141">
    <property type="entry name" value="TetR family transcriptional regulator"/>
    <property type="match status" value="1"/>
</dbReference>
<proteinExistence type="predicted"/>